<sequence length="51" mass="5893">MVIGETPRRTAVSTESVEGHSPVKLVLLMKCFFLSIVLFFLNFFLKYVKKK</sequence>
<dbReference type="WBParaSite" id="ALUE_0001574501-mRNA-1">
    <property type="protein sequence ID" value="ALUE_0001574501-mRNA-1"/>
    <property type="gene ID" value="ALUE_0001574501"/>
</dbReference>
<evidence type="ECO:0000256" key="1">
    <source>
        <dbReference type="SAM" id="Phobius"/>
    </source>
</evidence>
<keyword evidence="1" id="KW-0472">Membrane</keyword>
<organism evidence="2 3">
    <name type="scientific">Ascaris lumbricoides</name>
    <name type="common">Giant roundworm</name>
    <dbReference type="NCBI Taxonomy" id="6252"/>
    <lineage>
        <taxon>Eukaryota</taxon>
        <taxon>Metazoa</taxon>
        <taxon>Ecdysozoa</taxon>
        <taxon>Nematoda</taxon>
        <taxon>Chromadorea</taxon>
        <taxon>Rhabditida</taxon>
        <taxon>Spirurina</taxon>
        <taxon>Ascaridomorpha</taxon>
        <taxon>Ascaridoidea</taxon>
        <taxon>Ascarididae</taxon>
        <taxon>Ascaris</taxon>
    </lineage>
</organism>
<dbReference type="Proteomes" id="UP000036681">
    <property type="component" value="Unplaced"/>
</dbReference>
<accession>A0A0M3ICU4</accession>
<evidence type="ECO:0000313" key="2">
    <source>
        <dbReference type="Proteomes" id="UP000036681"/>
    </source>
</evidence>
<name>A0A0M3ICU4_ASCLU</name>
<feature type="transmembrane region" description="Helical" evidence="1">
    <location>
        <begin position="25"/>
        <end position="45"/>
    </location>
</feature>
<keyword evidence="1" id="KW-0812">Transmembrane</keyword>
<evidence type="ECO:0000313" key="3">
    <source>
        <dbReference type="WBParaSite" id="ALUE_0001574501-mRNA-1"/>
    </source>
</evidence>
<proteinExistence type="predicted"/>
<protein>
    <submittedName>
        <fullName evidence="3">Uncharacterized protein</fullName>
    </submittedName>
</protein>
<dbReference type="AlphaFoldDB" id="A0A0M3ICU4"/>
<keyword evidence="1" id="KW-1133">Transmembrane helix</keyword>
<reference evidence="3" key="1">
    <citation type="submission" date="2017-02" db="UniProtKB">
        <authorList>
            <consortium name="WormBaseParasite"/>
        </authorList>
    </citation>
    <scope>IDENTIFICATION</scope>
</reference>
<keyword evidence="2" id="KW-1185">Reference proteome</keyword>